<evidence type="ECO:0000256" key="2">
    <source>
        <dbReference type="SAM" id="Phobius"/>
    </source>
</evidence>
<reference evidence="3" key="2">
    <citation type="submission" date="2020-08" db="EMBL/GenBank/DDBJ databases">
        <title>Plant Genome Project.</title>
        <authorList>
            <person name="Zhang R.-G."/>
        </authorList>
    </citation>
    <scope>NUCLEOTIDE SEQUENCE</scope>
    <source>
        <strain evidence="3">Huo1</strain>
        <tissue evidence="3">Leaf</tissue>
    </source>
</reference>
<dbReference type="GO" id="GO:0055028">
    <property type="term" value="C:cortical microtubule"/>
    <property type="evidence" value="ECO:0007669"/>
    <property type="project" value="TreeGrafter"/>
</dbReference>
<dbReference type="PANTHER" id="PTHR31949:SF15">
    <property type="entry name" value="ENDOCHITINASE A-LIKE ISOFORM X1"/>
    <property type="match status" value="1"/>
</dbReference>
<proteinExistence type="predicted"/>
<dbReference type="EMBL" id="PNBA02000001">
    <property type="protein sequence ID" value="KAG6435760.1"/>
    <property type="molecule type" value="Genomic_DNA"/>
</dbReference>
<organism evidence="3">
    <name type="scientific">Salvia splendens</name>
    <name type="common">Scarlet sage</name>
    <dbReference type="NCBI Taxonomy" id="180675"/>
    <lineage>
        <taxon>Eukaryota</taxon>
        <taxon>Viridiplantae</taxon>
        <taxon>Streptophyta</taxon>
        <taxon>Embryophyta</taxon>
        <taxon>Tracheophyta</taxon>
        <taxon>Spermatophyta</taxon>
        <taxon>Magnoliopsida</taxon>
        <taxon>eudicotyledons</taxon>
        <taxon>Gunneridae</taxon>
        <taxon>Pentapetalae</taxon>
        <taxon>asterids</taxon>
        <taxon>lamiids</taxon>
        <taxon>Lamiales</taxon>
        <taxon>Lamiaceae</taxon>
        <taxon>Nepetoideae</taxon>
        <taxon>Mentheae</taxon>
        <taxon>Salviinae</taxon>
        <taxon>Salvia</taxon>
        <taxon>Salvia subgen. Calosphace</taxon>
        <taxon>core Calosphace</taxon>
    </lineage>
</organism>
<protein>
    <submittedName>
        <fullName evidence="3">Uncharacterized protein</fullName>
    </submittedName>
</protein>
<feature type="transmembrane region" description="Helical" evidence="2">
    <location>
        <begin position="6"/>
        <end position="30"/>
    </location>
</feature>
<dbReference type="AlphaFoldDB" id="A0A8X8YQ67"/>
<feature type="compositionally biased region" description="Polar residues" evidence="1">
    <location>
        <begin position="388"/>
        <end position="411"/>
    </location>
</feature>
<feature type="compositionally biased region" description="Low complexity" evidence="1">
    <location>
        <begin position="327"/>
        <end position="343"/>
    </location>
</feature>
<dbReference type="GO" id="GO:0043622">
    <property type="term" value="P:cortical microtubule organization"/>
    <property type="evidence" value="ECO:0007669"/>
    <property type="project" value="TreeGrafter"/>
</dbReference>
<evidence type="ECO:0000256" key="1">
    <source>
        <dbReference type="SAM" id="MobiDB-lite"/>
    </source>
</evidence>
<feature type="compositionally biased region" description="Low complexity" evidence="1">
    <location>
        <begin position="261"/>
        <end position="283"/>
    </location>
</feature>
<evidence type="ECO:0000313" key="3">
    <source>
        <dbReference type="EMBL" id="KAG6435760.1"/>
    </source>
</evidence>
<keyword evidence="2" id="KW-1133">Transmembrane helix</keyword>
<comment type="caution">
    <text evidence="3">The sequence shown here is derived from an EMBL/GenBank/DDBJ whole genome shotgun (WGS) entry which is preliminary data.</text>
</comment>
<dbReference type="PANTHER" id="PTHR31949">
    <property type="entry name" value="GASTRIC MUCIN-LIKE PROTEIN"/>
    <property type="match status" value="1"/>
</dbReference>
<feature type="compositionally biased region" description="Low complexity" evidence="1">
    <location>
        <begin position="238"/>
        <end position="247"/>
    </location>
</feature>
<keyword evidence="2" id="KW-0812">Transmembrane</keyword>
<feature type="transmembrane region" description="Helical" evidence="2">
    <location>
        <begin position="42"/>
        <end position="66"/>
    </location>
</feature>
<keyword evidence="2" id="KW-0472">Membrane</keyword>
<name>A0A8X8YQ67_SALSN</name>
<feature type="region of interest" description="Disordered" evidence="1">
    <location>
        <begin position="438"/>
        <end position="464"/>
    </location>
</feature>
<feature type="compositionally biased region" description="Polar residues" evidence="1">
    <location>
        <begin position="305"/>
        <end position="326"/>
    </location>
</feature>
<feature type="compositionally biased region" description="Low complexity" evidence="1">
    <location>
        <begin position="293"/>
        <end position="304"/>
    </location>
</feature>
<sequence>MCLFILFFYLLFVCVWFGFCVARFLILLFMHSGFLEFASSKLCLVVPCGLLITVLSSCTVFASWLFPSASVQFRPQNRDLGMVMREVDEDLAIFLGIQSVEMEKKNDHLLVEESLQFDDDFKCAETCLVGAADDFLSLEMEMRDHDWLLKQPDTSLNPSQDADAQVCVASQTNGSNGEVEIPLKSELDVTITASASESSSTLSSVECCTAVSRKPLSSSSVCRAATPTGRASGKSRPTRSSTPTTSRAALLPSSRPNAAQARSSTPVRPAPRSSTPASRPSLPVVSKSGTRSTPPACKPATPTTVSALDKSSSGKKISSTVLKSSLPSRGASPVVRSRPSRPSDALSSSQDADGNPKVSSMPKRPASAGRGSLSSNTSSSSNEKPRQKSCSPASSAPRTGSSRVMSRSRGYNNGGDDVNPVVMGAKMVDRVVNMRKLAPPKQDEYVSQENPRKPSQENSGFGRSFSKKSLEMAMRHMLKKCEVAGMRSGEVSQTIHKHRQLVLPEISTLLLHIIISSDVELEQMGVERSSYFLNGRRRWMSDFVEAIGRGGKGMEGK</sequence>
<gene>
    <name evidence="3" type="ORF">SASPL_100635</name>
</gene>
<reference evidence="3" key="1">
    <citation type="submission" date="2018-01" db="EMBL/GenBank/DDBJ databases">
        <authorList>
            <person name="Mao J.F."/>
        </authorList>
    </citation>
    <scope>NUCLEOTIDE SEQUENCE</scope>
    <source>
        <strain evidence="3">Huo1</strain>
        <tissue evidence="3">Leaf</tissue>
    </source>
</reference>
<feature type="region of interest" description="Disordered" evidence="1">
    <location>
        <begin position="219"/>
        <end position="421"/>
    </location>
</feature>
<evidence type="ECO:0000313" key="4">
    <source>
        <dbReference type="Proteomes" id="UP000298416"/>
    </source>
</evidence>
<feature type="compositionally biased region" description="Low complexity" evidence="1">
    <location>
        <begin position="372"/>
        <end position="382"/>
    </location>
</feature>
<accession>A0A8X8YQ67</accession>
<dbReference type="Proteomes" id="UP000298416">
    <property type="component" value="Unassembled WGS sequence"/>
</dbReference>
<keyword evidence="4" id="KW-1185">Reference proteome</keyword>